<comment type="caution">
    <text evidence="1">The sequence shown here is derived from an EMBL/GenBank/DDBJ whole genome shotgun (WGS) entry which is preliminary data.</text>
</comment>
<sequence>RLLAEGKEEEVGWLEPCYWDDSIRTDRTRRPPCRHCQTRNSGHVLFLDRECLRDGYLICVCEKRVCHSMDDLQLGYYSAELYVTMLS</sequence>
<dbReference type="AlphaFoldDB" id="A0A9P7UFZ4"/>
<evidence type="ECO:0000313" key="2">
    <source>
        <dbReference type="Proteomes" id="UP000699042"/>
    </source>
</evidence>
<keyword evidence="2" id="KW-1185">Reference proteome</keyword>
<protein>
    <submittedName>
        <fullName evidence="1">Uncharacterized protein</fullName>
    </submittedName>
</protein>
<evidence type="ECO:0000313" key="1">
    <source>
        <dbReference type="EMBL" id="KAG7051167.1"/>
    </source>
</evidence>
<reference evidence="1" key="1">
    <citation type="submission" date="2021-05" db="EMBL/GenBank/DDBJ databases">
        <title>Comparative genomics of three Colletotrichum scovillei strains and genetic complementation revealed genes involved fungal growth and virulence on chili pepper.</title>
        <authorList>
            <person name="Hsieh D.-K."/>
            <person name="Chuang S.-C."/>
            <person name="Chen C.-Y."/>
            <person name="Chao Y.-T."/>
            <person name="Lu M.-Y.J."/>
            <person name="Lee M.-H."/>
            <person name="Shih M.-C."/>
        </authorList>
    </citation>
    <scope>NUCLEOTIDE SEQUENCE</scope>
    <source>
        <strain evidence="1">Coll-153</strain>
    </source>
</reference>
<dbReference type="EMBL" id="JAESDN010000004">
    <property type="protein sequence ID" value="KAG7051167.1"/>
    <property type="molecule type" value="Genomic_DNA"/>
</dbReference>
<proteinExistence type="predicted"/>
<accession>A0A9P7UFZ4</accession>
<name>A0A9P7UFZ4_9PEZI</name>
<feature type="non-terminal residue" evidence="1">
    <location>
        <position position="87"/>
    </location>
</feature>
<gene>
    <name evidence="1" type="ORF">JMJ77_001793</name>
</gene>
<dbReference type="Proteomes" id="UP000699042">
    <property type="component" value="Unassembled WGS sequence"/>
</dbReference>
<feature type="non-terminal residue" evidence="1">
    <location>
        <position position="1"/>
    </location>
</feature>
<organism evidence="1 2">
    <name type="scientific">Colletotrichum scovillei</name>
    <dbReference type="NCBI Taxonomy" id="1209932"/>
    <lineage>
        <taxon>Eukaryota</taxon>
        <taxon>Fungi</taxon>
        <taxon>Dikarya</taxon>
        <taxon>Ascomycota</taxon>
        <taxon>Pezizomycotina</taxon>
        <taxon>Sordariomycetes</taxon>
        <taxon>Hypocreomycetidae</taxon>
        <taxon>Glomerellales</taxon>
        <taxon>Glomerellaceae</taxon>
        <taxon>Colletotrichum</taxon>
        <taxon>Colletotrichum acutatum species complex</taxon>
    </lineage>
</organism>